<proteinExistence type="predicted"/>
<feature type="compositionally biased region" description="Low complexity" evidence="1">
    <location>
        <begin position="285"/>
        <end position="302"/>
    </location>
</feature>
<feature type="compositionally biased region" description="Low complexity" evidence="1">
    <location>
        <begin position="347"/>
        <end position="385"/>
    </location>
</feature>
<feature type="region of interest" description="Disordered" evidence="1">
    <location>
        <begin position="284"/>
        <end position="316"/>
    </location>
</feature>
<feature type="compositionally biased region" description="Low complexity" evidence="1">
    <location>
        <begin position="394"/>
        <end position="428"/>
    </location>
</feature>
<organism evidence="2 3">
    <name type="scientific">Phytophthora ramorum</name>
    <name type="common">Sudden oak death agent</name>
    <dbReference type="NCBI Taxonomy" id="164328"/>
    <lineage>
        <taxon>Eukaryota</taxon>
        <taxon>Sar</taxon>
        <taxon>Stramenopiles</taxon>
        <taxon>Oomycota</taxon>
        <taxon>Peronosporomycetes</taxon>
        <taxon>Peronosporales</taxon>
        <taxon>Peronosporaceae</taxon>
        <taxon>Phytophthora</taxon>
    </lineage>
</organism>
<dbReference type="HOGENOM" id="CLU_012756_1_0_1"/>
<feature type="compositionally biased region" description="Basic residues" evidence="1">
    <location>
        <begin position="210"/>
        <end position="222"/>
    </location>
</feature>
<feature type="compositionally biased region" description="Polar residues" evidence="1">
    <location>
        <begin position="437"/>
        <end position="450"/>
    </location>
</feature>
<keyword evidence="3" id="KW-1185">Reference proteome</keyword>
<dbReference type="GO" id="GO:0006357">
    <property type="term" value="P:regulation of transcription by RNA polymerase II"/>
    <property type="evidence" value="ECO:0000318"/>
    <property type="project" value="GO_Central"/>
</dbReference>
<evidence type="ECO:0000313" key="2">
    <source>
        <dbReference type="EnsemblProtists" id="Phyra86993"/>
    </source>
</evidence>
<dbReference type="GO" id="GO:0005634">
    <property type="term" value="C:nucleus"/>
    <property type="evidence" value="ECO:0000318"/>
    <property type="project" value="GO_Central"/>
</dbReference>
<protein>
    <submittedName>
        <fullName evidence="2">Uncharacterized protein</fullName>
    </submittedName>
</protein>
<reference evidence="3" key="1">
    <citation type="journal article" date="2006" name="Science">
        <title>Phytophthora genome sequences uncover evolutionary origins and mechanisms of pathogenesis.</title>
        <authorList>
            <person name="Tyler B.M."/>
            <person name="Tripathy S."/>
            <person name="Zhang X."/>
            <person name="Dehal P."/>
            <person name="Jiang R.H."/>
            <person name="Aerts A."/>
            <person name="Arredondo F.D."/>
            <person name="Baxter L."/>
            <person name="Bensasson D."/>
            <person name="Beynon J.L."/>
            <person name="Chapman J."/>
            <person name="Damasceno C.M."/>
            <person name="Dorrance A.E."/>
            <person name="Dou D."/>
            <person name="Dickerman A.W."/>
            <person name="Dubchak I.L."/>
            <person name="Garbelotto M."/>
            <person name="Gijzen M."/>
            <person name="Gordon S.G."/>
            <person name="Govers F."/>
            <person name="Grunwald N.J."/>
            <person name="Huang W."/>
            <person name="Ivors K.L."/>
            <person name="Jones R.W."/>
            <person name="Kamoun S."/>
            <person name="Krampis K."/>
            <person name="Lamour K.H."/>
            <person name="Lee M.K."/>
            <person name="McDonald W.H."/>
            <person name="Medina M."/>
            <person name="Meijer H.J."/>
            <person name="Nordberg E.K."/>
            <person name="Maclean D.J."/>
            <person name="Ospina-Giraldo M.D."/>
            <person name="Morris P.F."/>
            <person name="Phuntumart V."/>
            <person name="Putnam N.H."/>
            <person name="Rash S."/>
            <person name="Rose J.K."/>
            <person name="Sakihama Y."/>
            <person name="Salamov A.A."/>
            <person name="Savidor A."/>
            <person name="Scheuring C.F."/>
            <person name="Smith B.M."/>
            <person name="Sobral B.W."/>
            <person name="Terry A."/>
            <person name="Torto-Alalibo T.A."/>
            <person name="Win J."/>
            <person name="Xu Z."/>
            <person name="Zhang H."/>
            <person name="Grigoriev I.V."/>
            <person name="Rokhsar D.S."/>
            <person name="Boore J.L."/>
        </authorList>
    </citation>
    <scope>NUCLEOTIDE SEQUENCE [LARGE SCALE GENOMIC DNA]</scope>
    <source>
        <strain evidence="3">Pr102</strain>
    </source>
</reference>
<evidence type="ECO:0000256" key="1">
    <source>
        <dbReference type="SAM" id="MobiDB-lite"/>
    </source>
</evidence>
<feature type="region of interest" description="Disordered" evidence="1">
    <location>
        <begin position="144"/>
        <end position="268"/>
    </location>
</feature>
<reference evidence="2" key="2">
    <citation type="submission" date="2015-06" db="UniProtKB">
        <authorList>
            <consortium name="EnsemblProtists"/>
        </authorList>
    </citation>
    <scope>IDENTIFICATION</scope>
    <source>
        <strain evidence="2">Pr102</strain>
    </source>
</reference>
<dbReference type="EMBL" id="DS567322">
    <property type="status" value="NOT_ANNOTATED_CDS"/>
    <property type="molecule type" value="Genomic_DNA"/>
</dbReference>
<feature type="compositionally biased region" description="Low complexity" evidence="1">
    <location>
        <begin position="152"/>
        <end position="167"/>
    </location>
</feature>
<dbReference type="Proteomes" id="UP000005238">
    <property type="component" value="Unassembled WGS sequence"/>
</dbReference>
<evidence type="ECO:0000313" key="3">
    <source>
        <dbReference type="Proteomes" id="UP000005238"/>
    </source>
</evidence>
<name>H3H883_PHYRM</name>
<feature type="region of interest" description="Disordered" evidence="1">
    <location>
        <begin position="339"/>
        <end position="458"/>
    </location>
</feature>
<dbReference type="AlphaFoldDB" id="H3H883"/>
<feature type="compositionally biased region" description="Pro residues" evidence="1">
    <location>
        <begin position="240"/>
        <end position="250"/>
    </location>
</feature>
<dbReference type="EnsemblProtists" id="Phyra86993">
    <property type="protein sequence ID" value="Phyra86993"/>
    <property type="gene ID" value="Phyra86993"/>
</dbReference>
<dbReference type="InParanoid" id="H3H883"/>
<accession>H3H883</accession>
<sequence>YGEEVSQPAEESTADATLNAKADALLGEWLNLRVEWAEVVKKQYPSKDEFDKVLARLSRLIRKDRERFKAGLVAYTAQLAKLRSDLAASAKASVGAVPAQLQALQEENAILKRANSVLRRHSAAHDLDVDTLILASAGKLSASTCSVSPQRTSTGSCSKRSRSSSSESSEDSPDAAMDSGEETKTPAEVFAGAGDDSDESDDLPLIPSVYKRRRDRRKRPRQRGSSGASGYTPLASPLPGSTPAPSPSSPAGPSSGFPAHTPAPDYSVPLSSAEVVDLSGEEVVTEAPAAAVPASGPFSSPVITPPRHDGRPSRSASVLANLRSTKALETLEASDDIILGSGQSSEAPKVPTTPVAPTSGGLVAPGPVSGVVSSPAVPVTSAGPPASAPPSVSPVPTLATPVVSTAGAPETSAASASQPRARLSAARSAARRAHTEVTATLSTAPGTDPNSFAPAVPTVPGSVDSQRLSMLANPFLTPGFTAPGAQTAWCQI</sequence>
<dbReference type="STRING" id="164328.H3H883"/>